<dbReference type="SMART" id="SM00839">
    <property type="entry name" value="ELFV_dehydrog"/>
    <property type="match status" value="1"/>
</dbReference>
<protein>
    <recommendedName>
        <fullName evidence="3">Glutamate dehydrogenase</fullName>
    </recommendedName>
</protein>
<dbReference type="PANTHER" id="PTHR11606">
    <property type="entry name" value="GLUTAMATE DEHYDROGENASE"/>
    <property type="match status" value="1"/>
</dbReference>
<dbReference type="Gene3D" id="3.40.50.720">
    <property type="entry name" value="NAD(P)-binding Rossmann-like Domain"/>
    <property type="match status" value="1"/>
</dbReference>
<feature type="binding site" evidence="5">
    <location>
        <position position="197"/>
    </location>
    <ligand>
        <name>NAD(+)</name>
        <dbReference type="ChEBI" id="CHEBI:57540"/>
    </ligand>
</feature>
<dbReference type="PANTHER" id="PTHR11606:SF13">
    <property type="entry name" value="GLUTAMATE DEHYDROGENASE 1, MITOCHONDRIAL"/>
    <property type="match status" value="1"/>
</dbReference>
<dbReference type="SUPFAM" id="SSF51735">
    <property type="entry name" value="NAD(P)-binding Rossmann-fold domains"/>
    <property type="match status" value="1"/>
</dbReference>
<evidence type="ECO:0000256" key="3">
    <source>
        <dbReference type="PIRNR" id="PIRNR000185"/>
    </source>
</evidence>
<organism evidence="9 10">
    <name type="scientific">Candidatus Roizmanbacteria bacterium RIFCSPHIGHO2_01_FULL_39_12c</name>
    <dbReference type="NCBI Taxonomy" id="1802031"/>
    <lineage>
        <taxon>Bacteria</taxon>
        <taxon>Candidatus Roizmaniibacteriota</taxon>
    </lineage>
</organism>
<evidence type="ECO:0000256" key="2">
    <source>
        <dbReference type="ARBA" id="ARBA00023002"/>
    </source>
</evidence>
<evidence type="ECO:0000313" key="10">
    <source>
        <dbReference type="Proteomes" id="UP000177208"/>
    </source>
</evidence>
<dbReference type="SUPFAM" id="SSF53223">
    <property type="entry name" value="Aminoacid dehydrogenase-like, N-terminal domain"/>
    <property type="match status" value="1"/>
</dbReference>
<dbReference type="InterPro" id="IPR006097">
    <property type="entry name" value="Glu/Leu/Phe/Val/Trp_DH_dimer"/>
</dbReference>
<dbReference type="AlphaFoldDB" id="A0A1F7G9E5"/>
<dbReference type="PIRSF" id="PIRSF000185">
    <property type="entry name" value="Glu_DH"/>
    <property type="match status" value="1"/>
</dbReference>
<accession>A0A1F7G9E5</accession>
<name>A0A1F7G9E5_9BACT</name>
<dbReference type="CDD" id="cd01076">
    <property type="entry name" value="NAD_bind_1_Glu_DH"/>
    <property type="match status" value="1"/>
</dbReference>
<evidence type="ECO:0000256" key="5">
    <source>
        <dbReference type="PIRSR" id="PIRSR000185-2"/>
    </source>
</evidence>
<dbReference type="InterPro" id="IPR014362">
    <property type="entry name" value="Glu_DH"/>
</dbReference>
<dbReference type="SMR" id="A0A1F7G9E5"/>
<feature type="binding site" evidence="5">
    <location>
        <position position="249"/>
    </location>
    <ligand>
        <name>NAD(+)</name>
        <dbReference type="ChEBI" id="CHEBI:57540"/>
    </ligand>
</feature>
<evidence type="ECO:0000256" key="4">
    <source>
        <dbReference type="PIRSR" id="PIRSR000185-1"/>
    </source>
</evidence>
<dbReference type="PROSITE" id="PS00074">
    <property type="entry name" value="GLFV_DEHYDROGENASE"/>
    <property type="match status" value="1"/>
</dbReference>
<dbReference type="InterPro" id="IPR006095">
    <property type="entry name" value="Glu/Leu/Phe/Val/Trp_DH"/>
</dbReference>
<feature type="active site" description="Proton donor" evidence="4">
    <location>
        <position position="101"/>
    </location>
</feature>
<dbReference type="Pfam" id="PF00208">
    <property type="entry name" value="ELFV_dehydrog"/>
    <property type="match status" value="1"/>
</dbReference>
<dbReference type="InterPro" id="IPR046346">
    <property type="entry name" value="Aminoacid_DH-like_N_sf"/>
</dbReference>
<dbReference type="Gene3D" id="3.40.50.10860">
    <property type="entry name" value="Leucine Dehydrogenase, chain A, domain 1"/>
    <property type="match status" value="1"/>
</dbReference>
<comment type="caution">
    <text evidence="9">The sequence shown here is derived from an EMBL/GenBank/DDBJ whole genome shotgun (WGS) entry which is preliminary data.</text>
</comment>
<dbReference type="GO" id="GO:0006538">
    <property type="term" value="P:L-glutamate catabolic process"/>
    <property type="evidence" value="ECO:0007669"/>
    <property type="project" value="TreeGrafter"/>
</dbReference>
<evidence type="ECO:0000256" key="1">
    <source>
        <dbReference type="ARBA" id="ARBA00006382"/>
    </source>
</evidence>
<dbReference type="GO" id="GO:0000166">
    <property type="term" value="F:nucleotide binding"/>
    <property type="evidence" value="ECO:0007669"/>
    <property type="project" value="UniProtKB-KW"/>
</dbReference>
<evidence type="ECO:0000256" key="6">
    <source>
        <dbReference type="PIRSR" id="PIRSR000185-3"/>
    </source>
</evidence>
<feature type="binding site" evidence="5">
    <location>
        <position position="89"/>
    </location>
    <ligand>
        <name>substrate</name>
    </ligand>
</feature>
<proteinExistence type="inferred from homology"/>
<dbReference type="InterPro" id="IPR036291">
    <property type="entry name" value="NAD(P)-bd_dom_sf"/>
</dbReference>
<feature type="site" description="Important for catalysis" evidence="6">
    <location>
        <position position="141"/>
    </location>
</feature>
<dbReference type="InterPro" id="IPR033524">
    <property type="entry name" value="Glu/Leu/Phe/Val_DH_AS"/>
</dbReference>
<evidence type="ECO:0000256" key="7">
    <source>
        <dbReference type="RuleBase" id="RU004417"/>
    </source>
</evidence>
<keyword evidence="5" id="KW-0547">Nucleotide-binding</keyword>
<reference evidence="9 10" key="1">
    <citation type="journal article" date="2016" name="Nat. Commun.">
        <title>Thousands of microbial genomes shed light on interconnected biogeochemical processes in an aquifer system.</title>
        <authorList>
            <person name="Anantharaman K."/>
            <person name="Brown C.T."/>
            <person name="Hug L.A."/>
            <person name="Sharon I."/>
            <person name="Castelle C.J."/>
            <person name="Probst A.J."/>
            <person name="Thomas B.C."/>
            <person name="Singh A."/>
            <person name="Wilkins M.J."/>
            <person name="Karaoz U."/>
            <person name="Brodie E.L."/>
            <person name="Williams K.H."/>
            <person name="Hubbard S.S."/>
            <person name="Banfield J.F."/>
        </authorList>
    </citation>
    <scope>NUCLEOTIDE SEQUENCE [LARGE SCALE GENOMIC DNA]</scope>
</reference>
<dbReference type="InterPro" id="IPR006096">
    <property type="entry name" value="Glu/Leu/Phe/Val/Trp_DH_C"/>
</dbReference>
<comment type="similarity">
    <text evidence="1 3 7">Belongs to the Glu/Leu/Phe/Val dehydrogenases family.</text>
</comment>
<feature type="domain" description="Glutamate/phenylalanine/leucine/valine/L-tryptophan dehydrogenase C-terminal" evidence="8">
    <location>
        <begin position="190"/>
        <end position="448"/>
    </location>
</feature>
<evidence type="ECO:0000259" key="8">
    <source>
        <dbReference type="SMART" id="SM00839"/>
    </source>
</evidence>
<dbReference type="Proteomes" id="UP000177208">
    <property type="component" value="Unassembled WGS sequence"/>
</dbReference>
<evidence type="ECO:0000313" key="9">
    <source>
        <dbReference type="EMBL" id="OGK15543.1"/>
    </source>
</evidence>
<feature type="binding site" evidence="5">
    <location>
        <position position="65"/>
    </location>
    <ligand>
        <name>substrate</name>
    </ligand>
</feature>
<dbReference type="EMBL" id="MFZG01000035">
    <property type="protein sequence ID" value="OGK15543.1"/>
    <property type="molecule type" value="Genomic_DNA"/>
</dbReference>
<feature type="binding site" evidence="5">
    <location>
        <position position="386"/>
    </location>
    <ligand>
        <name>substrate</name>
    </ligand>
</feature>
<keyword evidence="5" id="KW-0520">NAD</keyword>
<gene>
    <name evidence="9" type="ORF">A2774_05990</name>
</gene>
<dbReference type="Pfam" id="PF02812">
    <property type="entry name" value="ELFV_dehydrog_N"/>
    <property type="match status" value="1"/>
</dbReference>
<dbReference type="PRINTS" id="PR00082">
    <property type="entry name" value="GLFDHDRGNASE"/>
</dbReference>
<dbReference type="GO" id="GO:0004352">
    <property type="term" value="F:glutamate dehydrogenase (NAD+) activity"/>
    <property type="evidence" value="ECO:0007669"/>
    <property type="project" value="TreeGrafter"/>
</dbReference>
<keyword evidence="2 3" id="KW-0560">Oxidoreductase</keyword>
<dbReference type="InterPro" id="IPR033922">
    <property type="entry name" value="NAD_bind_Glu_DH"/>
</dbReference>
<sequence>MNQGKKMLKSAQEVIKKTGKSLGLSEEAIRRLLEPKAIHELNFSVGNKLYKSYRIQHNDSLGPYKGGIRFHAEVNRDEVQALATLMSIKCAVVGLPFGGGKGGVAVNPKELTEKELEELSRAYVRAISNFIGPEIDVPAPDVNTNSGIMAWMVDEYIKLKVKSEKLKVNGKTINKLRSAFTGKPIEKGGTLGRTEATGRGGVIILQALLAKLQQKVIQNLFRDPESKKQMLKLVQHDGSVTIAVQGFGNVGYYFAKFAAEEGFKIISASDSKGAVLVKEGLDPKETLKCKEEKGNIAGCYCVGSVCDIRYGRAVSNEDLLKLDIDVLVPAALENAINSQNMKQIKARIIVEMANGPVTEEAYEYLTRKGVVIVPDVLANSGGVSVSYLEWYQNMHNEKWSEDKVNKRLKKIMEEAFSSIWDKAVKYERFNLKRAAFEVAIERIVSNSK</sequence>